<dbReference type="EMBL" id="JAEILT010000002">
    <property type="protein sequence ID" value="MBJ2135208.1"/>
    <property type="molecule type" value="Genomic_DNA"/>
</dbReference>
<dbReference type="Proteomes" id="UP000649232">
    <property type="component" value="Unassembled WGS sequence"/>
</dbReference>
<sequence>MFKVISKASILVCFFIFVISVFSWGAQASEYTKMTACHDCEDYQYKLAAKQQFSENQSGNVYVIDFPSQKYVKYRVYIDWVDVGEKQTPVQKTKLLPLSDAQSTALQDLFRLVEALKNEMSVSNEDYSFIVQSKSFATPEGFMKLGTIDILDSIYAENIYDFLRTLKIRNDLFQLHLAGTTNKFVSEVNATLNALDLASFSIETIKLYYVLKFPDGGAVKVFPNLISEGYDVMSDTARDADNNTIPLTKQEAIGGRFIFSSPNRQVLFNNYVGAWSFRVAEVVKSCATVATICSDAGGEIVCRTSCL</sequence>
<evidence type="ECO:0000256" key="1">
    <source>
        <dbReference type="SAM" id="SignalP"/>
    </source>
</evidence>
<protein>
    <submittedName>
        <fullName evidence="2">Uncharacterized protein</fullName>
    </submittedName>
</protein>
<comment type="caution">
    <text evidence="2">The sequence shown here is derived from an EMBL/GenBank/DDBJ whole genome shotgun (WGS) entry which is preliminary data.</text>
</comment>
<name>A0ABS0W8U5_9ALTE</name>
<dbReference type="RefSeq" id="WP_198823477.1">
    <property type="nucleotide sequence ID" value="NZ_JAEILT010000002.1"/>
</dbReference>
<feature type="signal peptide" evidence="1">
    <location>
        <begin position="1"/>
        <end position="28"/>
    </location>
</feature>
<organism evidence="2 3">
    <name type="scientific">Paraglaciecola chathamensis</name>
    <dbReference type="NCBI Taxonomy" id="368405"/>
    <lineage>
        <taxon>Bacteria</taxon>
        <taxon>Pseudomonadati</taxon>
        <taxon>Pseudomonadota</taxon>
        <taxon>Gammaproteobacteria</taxon>
        <taxon>Alteromonadales</taxon>
        <taxon>Alteromonadaceae</taxon>
        <taxon>Paraglaciecola</taxon>
    </lineage>
</organism>
<keyword evidence="1" id="KW-0732">Signal</keyword>
<reference evidence="2 3" key="1">
    <citation type="submission" date="2020-12" db="EMBL/GenBank/DDBJ databases">
        <title>Draft genome sequences of nine environmental bacterial isolates colonizing plastic.</title>
        <authorList>
            <person name="Borre I."/>
            <person name="Sonnenschein E.C."/>
        </authorList>
    </citation>
    <scope>NUCLEOTIDE SEQUENCE [LARGE SCALE GENOMIC DNA]</scope>
    <source>
        <strain evidence="2 3">IB30</strain>
    </source>
</reference>
<feature type="chain" id="PRO_5045522438" evidence="1">
    <location>
        <begin position="29"/>
        <end position="307"/>
    </location>
</feature>
<accession>A0ABS0W8U5</accession>
<evidence type="ECO:0000313" key="2">
    <source>
        <dbReference type="EMBL" id="MBJ2135208.1"/>
    </source>
</evidence>
<gene>
    <name evidence="2" type="ORF">JEU11_01945</name>
</gene>
<evidence type="ECO:0000313" key="3">
    <source>
        <dbReference type="Proteomes" id="UP000649232"/>
    </source>
</evidence>
<proteinExistence type="predicted"/>